<dbReference type="GO" id="GO:0046872">
    <property type="term" value="F:metal ion binding"/>
    <property type="evidence" value="ECO:0007669"/>
    <property type="project" value="UniProtKB-KW"/>
</dbReference>
<dbReference type="Pfam" id="PF00149">
    <property type="entry name" value="Metallophos"/>
    <property type="match status" value="1"/>
</dbReference>
<evidence type="ECO:0000256" key="5">
    <source>
        <dbReference type="ARBA" id="ARBA00013356"/>
    </source>
</evidence>
<dbReference type="InterPro" id="IPR029052">
    <property type="entry name" value="Metallo-depent_PP-like"/>
</dbReference>
<accession>A0A6L2Q6M9</accession>
<dbReference type="InParanoid" id="A0A6L2Q6M9"/>
<proteinExistence type="inferred from homology"/>
<dbReference type="CDD" id="cd07395">
    <property type="entry name" value="MPP_CSTP1"/>
    <property type="match status" value="1"/>
</dbReference>
<dbReference type="EMBL" id="BLKM01000870">
    <property type="protein sequence ID" value="GFG39152.1"/>
    <property type="molecule type" value="Genomic_DNA"/>
</dbReference>
<dbReference type="OrthoDB" id="45007at2759"/>
<dbReference type="PANTHER" id="PTHR43143:SF1">
    <property type="entry name" value="SERINE_THREONINE-PROTEIN PHOSPHATASE CPPED1"/>
    <property type="match status" value="1"/>
</dbReference>
<keyword evidence="14" id="KW-1185">Reference proteome</keyword>
<sequence>MNACLFTDCYASKRLVGKMSSIVVAKDHQIECFSKGDTKWTRPFYFVQGADLQMGMIQSYLEKNPIPGWEKEIELGERAVAIVNEMRPKPKFFVMCGDLCHAFPDEEPEIRQKQEADFKKIFEKLDPEIPFISLSGNHDVGNQPTTETIESYKSSFGDDYFSFWCGGVRFLVLNTQYFEDASEVPELAEKHEQWLNEELEFAKQAGSRVIVFQHIPWFLSDPDEEANYFSIEPSIRNVWLEKLKNSGVVHVFAGHLHLNAGGSYHGMPVTTTTALGAQLGDDVPGLRIVKVMEKEIEQSFYSLDNLPTTIDL</sequence>
<dbReference type="InterPro" id="IPR041867">
    <property type="entry name" value="MPP_CSTP1"/>
</dbReference>
<dbReference type="AlphaFoldDB" id="A0A6L2Q6M9"/>
<dbReference type="InterPro" id="IPR051918">
    <property type="entry name" value="STPP_CPPED1"/>
</dbReference>
<comment type="similarity">
    <text evidence="3">Belongs to the metallophosphoesterase superfamily. CPPED1 family.</text>
</comment>
<evidence type="ECO:0000256" key="1">
    <source>
        <dbReference type="ARBA" id="ARBA00001968"/>
    </source>
</evidence>
<keyword evidence="7" id="KW-0479">Metal-binding</keyword>
<keyword evidence="8" id="KW-0378">Hydrolase</keyword>
<dbReference type="Gene3D" id="3.60.21.10">
    <property type="match status" value="1"/>
</dbReference>
<gene>
    <name evidence="13" type="ORF">Cfor_06460</name>
</gene>
<evidence type="ECO:0000256" key="11">
    <source>
        <dbReference type="ARBA" id="ARBA00048336"/>
    </source>
</evidence>
<evidence type="ECO:0000256" key="8">
    <source>
        <dbReference type="ARBA" id="ARBA00022801"/>
    </source>
</evidence>
<comment type="subcellular location">
    <subcellularLocation>
        <location evidence="2">Cytoplasm</location>
    </subcellularLocation>
</comment>
<dbReference type="GO" id="GO:0005737">
    <property type="term" value="C:cytoplasm"/>
    <property type="evidence" value="ECO:0007669"/>
    <property type="project" value="UniProtKB-SubCell"/>
</dbReference>
<feature type="domain" description="Calcineurin-like phosphoesterase" evidence="12">
    <location>
        <begin position="81"/>
        <end position="257"/>
    </location>
</feature>
<dbReference type="EC" id="3.1.3.16" evidence="4"/>
<comment type="caution">
    <text evidence="13">The sequence shown here is derived from an EMBL/GenBank/DDBJ whole genome shotgun (WGS) entry which is preliminary data.</text>
</comment>
<evidence type="ECO:0000259" key="12">
    <source>
        <dbReference type="Pfam" id="PF00149"/>
    </source>
</evidence>
<keyword evidence="6" id="KW-0963">Cytoplasm</keyword>
<evidence type="ECO:0000256" key="3">
    <source>
        <dbReference type="ARBA" id="ARBA00010567"/>
    </source>
</evidence>
<evidence type="ECO:0000256" key="10">
    <source>
        <dbReference type="ARBA" id="ARBA00047761"/>
    </source>
</evidence>
<protein>
    <recommendedName>
        <fullName evidence="5">Serine/threonine-protein phosphatase CPPED1</fullName>
        <ecNumber evidence="4">3.1.3.16</ecNumber>
    </recommendedName>
    <alternativeName>
        <fullName evidence="9">Calcineurin-like phosphoesterase domain-containing protein 1</fullName>
    </alternativeName>
</protein>
<evidence type="ECO:0000256" key="7">
    <source>
        <dbReference type="ARBA" id="ARBA00022723"/>
    </source>
</evidence>
<comment type="catalytic activity">
    <reaction evidence="10">
        <text>O-phospho-L-seryl-[protein] + H2O = L-seryl-[protein] + phosphate</text>
        <dbReference type="Rhea" id="RHEA:20629"/>
        <dbReference type="Rhea" id="RHEA-COMP:9863"/>
        <dbReference type="Rhea" id="RHEA-COMP:11604"/>
        <dbReference type="ChEBI" id="CHEBI:15377"/>
        <dbReference type="ChEBI" id="CHEBI:29999"/>
        <dbReference type="ChEBI" id="CHEBI:43474"/>
        <dbReference type="ChEBI" id="CHEBI:83421"/>
        <dbReference type="EC" id="3.1.3.16"/>
    </reaction>
</comment>
<evidence type="ECO:0000313" key="14">
    <source>
        <dbReference type="Proteomes" id="UP000502823"/>
    </source>
</evidence>
<dbReference type="Proteomes" id="UP000502823">
    <property type="component" value="Unassembled WGS sequence"/>
</dbReference>
<evidence type="ECO:0000256" key="9">
    <source>
        <dbReference type="ARBA" id="ARBA00032900"/>
    </source>
</evidence>
<comment type="catalytic activity">
    <reaction evidence="11">
        <text>O-phospho-L-threonyl-[protein] + H2O = L-threonyl-[protein] + phosphate</text>
        <dbReference type="Rhea" id="RHEA:47004"/>
        <dbReference type="Rhea" id="RHEA-COMP:11060"/>
        <dbReference type="Rhea" id="RHEA-COMP:11605"/>
        <dbReference type="ChEBI" id="CHEBI:15377"/>
        <dbReference type="ChEBI" id="CHEBI:30013"/>
        <dbReference type="ChEBI" id="CHEBI:43474"/>
        <dbReference type="ChEBI" id="CHEBI:61977"/>
        <dbReference type="EC" id="3.1.3.16"/>
    </reaction>
</comment>
<name>A0A6L2Q6M9_COPFO</name>
<evidence type="ECO:0000256" key="2">
    <source>
        <dbReference type="ARBA" id="ARBA00004496"/>
    </source>
</evidence>
<evidence type="ECO:0000256" key="6">
    <source>
        <dbReference type="ARBA" id="ARBA00022490"/>
    </source>
</evidence>
<organism evidence="13 14">
    <name type="scientific">Coptotermes formosanus</name>
    <name type="common">Formosan subterranean termite</name>
    <dbReference type="NCBI Taxonomy" id="36987"/>
    <lineage>
        <taxon>Eukaryota</taxon>
        <taxon>Metazoa</taxon>
        <taxon>Ecdysozoa</taxon>
        <taxon>Arthropoda</taxon>
        <taxon>Hexapoda</taxon>
        <taxon>Insecta</taxon>
        <taxon>Pterygota</taxon>
        <taxon>Neoptera</taxon>
        <taxon>Polyneoptera</taxon>
        <taxon>Dictyoptera</taxon>
        <taxon>Blattodea</taxon>
        <taxon>Blattoidea</taxon>
        <taxon>Termitoidae</taxon>
        <taxon>Rhinotermitidae</taxon>
        <taxon>Coptotermes</taxon>
    </lineage>
</organism>
<evidence type="ECO:0000256" key="4">
    <source>
        <dbReference type="ARBA" id="ARBA00013081"/>
    </source>
</evidence>
<dbReference type="SUPFAM" id="SSF56300">
    <property type="entry name" value="Metallo-dependent phosphatases"/>
    <property type="match status" value="1"/>
</dbReference>
<comment type="cofactor">
    <cofactor evidence="1">
        <name>a divalent metal cation</name>
        <dbReference type="ChEBI" id="CHEBI:60240"/>
    </cofactor>
</comment>
<dbReference type="PANTHER" id="PTHR43143">
    <property type="entry name" value="METALLOPHOSPHOESTERASE, CALCINEURIN SUPERFAMILY"/>
    <property type="match status" value="1"/>
</dbReference>
<dbReference type="InterPro" id="IPR004843">
    <property type="entry name" value="Calcineurin-like_PHP"/>
</dbReference>
<reference evidence="14" key="1">
    <citation type="submission" date="2020-01" db="EMBL/GenBank/DDBJ databases">
        <title>Draft genome sequence of the Termite Coptotermes fromosanus.</title>
        <authorList>
            <person name="Itakura S."/>
            <person name="Yosikawa Y."/>
            <person name="Umezawa K."/>
        </authorList>
    </citation>
    <scope>NUCLEOTIDE SEQUENCE [LARGE SCALE GENOMIC DNA]</scope>
</reference>
<dbReference type="GO" id="GO:0004722">
    <property type="term" value="F:protein serine/threonine phosphatase activity"/>
    <property type="evidence" value="ECO:0007669"/>
    <property type="project" value="UniProtKB-EC"/>
</dbReference>
<evidence type="ECO:0000313" key="13">
    <source>
        <dbReference type="EMBL" id="GFG39152.1"/>
    </source>
</evidence>